<comment type="caution">
    <text evidence="2">The sequence shown here is derived from an EMBL/GenBank/DDBJ whole genome shotgun (WGS) entry which is preliminary data.</text>
</comment>
<organism evidence="2 3">
    <name type="scientific">Trifolium medium</name>
    <dbReference type="NCBI Taxonomy" id="97028"/>
    <lineage>
        <taxon>Eukaryota</taxon>
        <taxon>Viridiplantae</taxon>
        <taxon>Streptophyta</taxon>
        <taxon>Embryophyta</taxon>
        <taxon>Tracheophyta</taxon>
        <taxon>Spermatophyta</taxon>
        <taxon>Magnoliopsida</taxon>
        <taxon>eudicotyledons</taxon>
        <taxon>Gunneridae</taxon>
        <taxon>Pentapetalae</taxon>
        <taxon>rosids</taxon>
        <taxon>fabids</taxon>
        <taxon>Fabales</taxon>
        <taxon>Fabaceae</taxon>
        <taxon>Papilionoideae</taxon>
        <taxon>50 kb inversion clade</taxon>
        <taxon>NPAAA clade</taxon>
        <taxon>Hologalegina</taxon>
        <taxon>IRL clade</taxon>
        <taxon>Trifolieae</taxon>
        <taxon>Trifolium</taxon>
    </lineage>
</organism>
<reference evidence="2 3" key="1">
    <citation type="journal article" date="2018" name="Front. Plant Sci.">
        <title>Red Clover (Trifolium pratense) and Zigzag Clover (T. medium) - A Picture of Genomic Similarities and Differences.</title>
        <authorList>
            <person name="Dluhosova J."/>
            <person name="Istvanek J."/>
            <person name="Nedelnik J."/>
            <person name="Repkova J."/>
        </authorList>
    </citation>
    <scope>NUCLEOTIDE SEQUENCE [LARGE SCALE GENOMIC DNA]</scope>
    <source>
        <strain evidence="3">cv. 10/8</strain>
        <tissue evidence="2">Leaf</tissue>
    </source>
</reference>
<dbReference type="EMBL" id="LXQA010103925">
    <property type="protein sequence ID" value="MCI17117.1"/>
    <property type="molecule type" value="Genomic_DNA"/>
</dbReference>
<keyword evidence="1" id="KW-0472">Membrane</keyword>
<keyword evidence="1" id="KW-0812">Transmembrane</keyword>
<protein>
    <submittedName>
        <fullName evidence="2">Uncharacterized protein</fullName>
    </submittedName>
</protein>
<evidence type="ECO:0000256" key="1">
    <source>
        <dbReference type="SAM" id="Phobius"/>
    </source>
</evidence>
<dbReference type="Proteomes" id="UP000265520">
    <property type="component" value="Unassembled WGS sequence"/>
</dbReference>
<evidence type="ECO:0000313" key="3">
    <source>
        <dbReference type="Proteomes" id="UP000265520"/>
    </source>
</evidence>
<feature type="transmembrane region" description="Helical" evidence="1">
    <location>
        <begin position="6"/>
        <end position="26"/>
    </location>
</feature>
<accession>A0A392PZG2</accession>
<keyword evidence="3" id="KW-1185">Reference proteome</keyword>
<keyword evidence="1" id="KW-1133">Transmembrane helix</keyword>
<name>A0A392PZG2_9FABA</name>
<evidence type="ECO:0000313" key="2">
    <source>
        <dbReference type="EMBL" id="MCI17117.1"/>
    </source>
</evidence>
<proteinExistence type="predicted"/>
<sequence length="121" mass="13884">MNASIVVHIIYLVIVIVVQIMNLVTVQHQYIHVHHPQQQYGVIETLTAWMILLELDLYLHRCILNLSIQIVVGYLHPQIRLQLANGTTLSRDVRAKENTKKLYRHANANAITTIPESRASQ</sequence>
<dbReference type="AlphaFoldDB" id="A0A392PZG2"/>
<feature type="non-terminal residue" evidence="2">
    <location>
        <position position="121"/>
    </location>
</feature>